<comment type="caution">
    <text evidence="3">The sequence shown here is derived from an EMBL/GenBank/DDBJ whole genome shotgun (WGS) entry which is preliminary data.</text>
</comment>
<keyword evidence="1" id="KW-0067">ATP-binding</keyword>
<dbReference type="AlphaFoldDB" id="A0A084SLT3"/>
<feature type="binding site" evidence="1">
    <location>
        <position position="53"/>
    </location>
    <ligand>
        <name>ATP</name>
        <dbReference type="ChEBI" id="CHEBI:30616"/>
    </ligand>
</feature>
<dbReference type="InterPro" id="IPR000719">
    <property type="entry name" value="Prot_kinase_dom"/>
</dbReference>
<evidence type="ECO:0000313" key="3">
    <source>
        <dbReference type="EMBL" id="KFA89418.1"/>
    </source>
</evidence>
<dbReference type="Proteomes" id="UP000028547">
    <property type="component" value="Unassembled WGS sequence"/>
</dbReference>
<dbReference type="PROSITE" id="PS50011">
    <property type="entry name" value="PROTEIN_KINASE_DOM"/>
    <property type="match status" value="1"/>
</dbReference>
<keyword evidence="1" id="KW-0547">Nucleotide-binding</keyword>
<dbReference type="PROSITE" id="PS00107">
    <property type="entry name" value="PROTEIN_KINASE_ATP"/>
    <property type="match status" value="1"/>
</dbReference>
<organism evidence="3 4">
    <name type="scientific">Archangium violaceum Cb vi76</name>
    <dbReference type="NCBI Taxonomy" id="1406225"/>
    <lineage>
        <taxon>Bacteria</taxon>
        <taxon>Pseudomonadati</taxon>
        <taxon>Myxococcota</taxon>
        <taxon>Myxococcia</taxon>
        <taxon>Myxococcales</taxon>
        <taxon>Cystobacterineae</taxon>
        <taxon>Archangiaceae</taxon>
        <taxon>Archangium</taxon>
    </lineage>
</organism>
<dbReference type="EMBL" id="JPMI01000242">
    <property type="protein sequence ID" value="KFA89418.1"/>
    <property type="molecule type" value="Genomic_DNA"/>
</dbReference>
<evidence type="ECO:0000259" key="2">
    <source>
        <dbReference type="PROSITE" id="PS50011"/>
    </source>
</evidence>
<reference evidence="3 4" key="1">
    <citation type="submission" date="2014-07" db="EMBL/GenBank/DDBJ databases">
        <title>Draft Genome Sequence of Gephyronic Acid Producer, Cystobacter violaceus Strain Cb vi76.</title>
        <authorList>
            <person name="Stevens D.C."/>
            <person name="Young J."/>
            <person name="Carmichael R."/>
            <person name="Tan J."/>
            <person name="Taylor R.E."/>
        </authorList>
    </citation>
    <scope>NUCLEOTIDE SEQUENCE [LARGE SCALE GENOMIC DNA]</scope>
    <source>
        <strain evidence="3 4">Cb vi76</strain>
    </source>
</reference>
<name>A0A084SLT3_9BACT</name>
<feature type="non-terminal residue" evidence="3">
    <location>
        <position position="87"/>
    </location>
</feature>
<dbReference type="SUPFAM" id="SSF56112">
    <property type="entry name" value="Protein kinase-like (PK-like)"/>
    <property type="match status" value="1"/>
</dbReference>
<proteinExistence type="predicted"/>
<dbReference type="InterPro" id="IPR017441">
    <property type="entry name" value="Protein_kinase_ATP_BS"/>
</dbReference>
<gene>
    <name evidence="3" type="ORF">Q664_34845</name>
</gene>
<dbReference type="InterPro" id="IPR011009">
    <property type="entry name" value="Kinase-like_dom_sf"/>
</dbReference>
<dbReference type="Gene3D" id="3.30.200.20">
    <property type="entry name" value="Phosphorylase Kinase, domain 1"/>
    <property type="match status" value="1"/>
</dbReference>
<evidence type="ECO:0000256" key="1">
    <source>
        <dbReference type="PROSITE-ProRule" id="PRU10141"/>
    </source>
</evidence>
<dbReference type="GO" id="GO:0005524">
    <property type="term" value="F:ATP binding"/>
    <property type="evidence" value="ECO:0007669"/>
    <property type="project" value="UniProtKB-UniRule"/>
</dbReference>
<accession>A0A084SLT3</accession>
<sequence length="87" mass="9608">MQSERTRTLRPESLPASTEVGHWRVVERLGVGGYGAAYRVEDIHHPGVMLALKLALRPGDARAGREVVLLMDKAVHPNVVRIHGHGR</sequence>
<feature type="domain" description="Protein kinase" evidence="2">
    <location>
        <begin position="23"/>
        <end position="87"/>
    </location>
</feature>
<protein>
    <recommendedName>
        <fullName evidence="2">Protein kinase domain-containing protein</fullName>
    </recommendedName>
</protein>
<evidence type="ECO:0000313" key="4">
    <source>
        <dbReference type="Proteomes" id="UP000028547"/>
    </source>
</evidence>
<dbReference type="GO" id="GO:0004672">
    <property type="term" value="F:protein kinase activity"/>
    <property type="evidence" value="ECO:0007669"/>
    <property type="project" value="InterPro"/>
</dbReference>